<dbReference type="GeneID" id="26796583"/>
<organism evidence="1 2">
    <name type="scientific">Pseudoalteromonas phage H101</name>
    <dbReference type="NCBI Taxonomy" id="1654919"/>
    <lineage>
        <taxon>Viruses</taxon>
        <taxon>Duplodnaviria</taxon>
        <taxon>Heunggongvirae</taxon>
        <taxon>Uroviricota</taxon>
        <taxon>Caudoviricetes</taxon>
        <taxon>Shandongvirus</taxon>
        <taxon>Shandongvirus H101</taxon>
    </lineage>
</organism>
<dbReference type="Proteomes" id="UP000202763">
    <property type="component" value="Segment"/>
</dbReference>
<protein>
    <submittedName>
        <fullName evidence="1">Uncharacterized protein</fullName>
    </submittedName>
</protein>
<dbReference type="KEGG" id="vg:26796583"/>
<keyword evidence="2" id="KW-1185">Reference proteome</keyword>
<evidence type="ECO:0000313" key="1">
    <source>
        <dbReference type="EMBL" id="AKO60989.1"/>
    </source>
</evidence>
<name>A0A0H4IN59_9CAUD</name>
<proteinExistence type="predicted"/>
<evidence type="ECO:0000313" key="2">
    <source>
        <dbReference type="Proteomes" id="UP000202763"/>
    </source>
</evidence>
<reference evidence="1 2" key="1">
    <citation type="submission" date="2015-05" db="EMBL/GenBank/DDBJ databases">
        <authorList>
            <person name="Wang D.B."/>
            <person name="Wang M."/>
        </authorList>
    </citation>
    <scope>NUCLEOTIDE SEQUENCE [LARGE SCALE GENOMIC DNA]</scope>
</reference>
<dbReference type="RefSeq" id="YP_009225522.1">
    <property type="nucleotide sequence ID" value="NC_029094.1"/>
</dbReference>
<dbReference type="EMBL" id="KR534323">
    <property type="protein sequence ID" value="AKO60989.1"/>
    <property type="molecule type" value="Genomic_DNA"/>
</dbReference>
<accession>A0A0H4IN59</accession>
<sequence length="132" mass="15687">MLNVNKFESKYESFVDYNGKIKDLFESVRVENHCENEPDQQSKELTLSLPTGYFNRKSYYVRPVKELKELLASYNIYGEPLYKDVYLSIDKFGKDEHFTLSIKYQQILGSYKLIKLDNEQFKDLLNLLGYEQ</sequence>